<dbReference type="InterPro" id="IPR015797">
    <property type="entry name" value="NUDIX_hydrolase-like_dom_sf"/>
</dbReference>
<feature type="region of interest" description="Disordered" evidence="1">
    <location>
        <begin position="1"/>
        <end position="89"/>
    </location>
</feature>
<dbReference type="GO" id="GO:0000290">
    <property type="term" value="P:deadenylation-dependent decapping of nuclear-transcribed mRNA"/>
    <property type="evidence" value="ECO:0007669"/>
    <property type="project" value="TreeGrafter"/>
</dbReference>
<dbReference type="PANTHER" id="PTHR23114">
    <property type="entry name" value="M7GPPPN-MRNA HYDROLASE"/>
    <property type="match status" value="1"/>
</dbReference>
<dbReference type="PANTHER" id="PTHR23114:SF17">
    <property type="entry name" value="M7GPPPN-MRNA HYDROLASE"/>
    <property type="match status" value="1"/>
</dbReference>
<dbReference type="InterPro" id="IPR036189">
    <property type="entry name" value="DCP2_BoxA_sf"/>
</dbReference>
<dbReference type="Proteomes" id="UP000673691">
    <property type="component" value="Unassembled WGS sequence"/>
</dbReference>
<reference evidence="2 3" key="1">
    <citation type="journal article" name="Sci. Rep.">
        <title>Genome-scale phylogenetic analyses confirm Olpidium as the closest living zoosporic fungus to the non-flagellated, terrestrial fungi.</title>
        <authorList>
            <person name="Chang Y."/>
            <person name="Rochon D."/>
            <person name="Sekimoto S."/>
            <person name="Wang Y."/>
            <person name="Chovatia M."/>
            <person name="Sandor L."/>
            <person name="Salamov A."/>
            <person name="Grigoriev I.V."/>
            <person name="Stajich J.E."/>
            <person name="Spatafora J.W."/>
        </authorList>
    </citation>
    <scope>NUCLEOTIDE SEQUENCE [LARGE SCALE GENOMIC DNA]</scope>
    <source>
        <strain evidence="2">S191</strain>
    </source>
</reference>
<protein>
    <recommendedName>
        <fullName evidence="4">Nudix hydrolase domain-containing protein</fullName>
    </recommendedName>
</protein>
<evidence type="ECO:0000313" key="3">
    <source>
        <dbReference type="Proteomes" id="UP000673691"/>
    </source>
</evidence>
<accession>A0A8H8DEY5</accession>
<keyword evidence="3" id="KW-1185">Reference proteome</keyword>
<evidence type="ECO:0008006" key="4">
    <source>
        <dbReference type="Google" id="ProtNLM"/>
    </source>
</evidence>
<dbReference type="Gene3D" id="3.90.79.10">
    <property type="entry name" value="Nucleoside Triphosphate Pyrophosphohydrolase"/>
    <property type="match status" value="1"/>
</dbReference>
<dbReference type="SUPFAM" id="SSF55811">
    <property type="entry name" value="Nudix"/>
    <property type="match status" value="1"/>
</dbReference>
<feature type="compositionally biased region" description="Low complexity" evidence="1">
    <location>
        <begin position="1"/>
        <end position="16"/>
    </location>
</feature>
<organism evidence="2 3">
    <name type="scientific">Olpidium bornovanus</name>
    <dbReference type="NCBI Taxonomy" id="278681"/>
    <lineage>
        <taxon>Eukaryota</taxon>
        <taxon>Fungi</taxon>
        <taxon>Fungi incertae sedis</taxon>
        <taxon>Olpidiomycota</taxon>
        <taxon>Olpidiomycotina</taxon>
        <taxon>Olpidiomycetes</taxon>
        <taxon>Olpidiales</taxon>
        <taxon>Olpidiaceae</taxon>
        <taxon>Olpidium</taxon>
    </lineage>
</organism>
<dbReference type="AlphaFoldDB" id="A0A8H8DEY5"/>
<dbReference type="GO" id="GO:0030145">
    <property type="term" value="F:manganese ion binding"/>
    <property type="evidence" value="ECO:0007669"/>
    <property type="project" value="InterPro"/>
</dbReference>
<dbReference type="GO" id="GO:0003723">
    <property type="term" value="F:RNA binding"/>
    <property type="evidence" value="ECO:0007669"/>
    <property type="project" value="InterPro"/>
</dbReference>
<evidence type="ECO:0000256" key="1">
    <source>
        <dbReference type="SAM" id="MobiDB-lite"/>
    </source>
</evidence>
<sequence>MATATASLSSLASSCAGGESGTAGLQRAHPGKKEGKKKKKKKNRKARGPSIPRPTTTKERTALWNQRIPIRRTHTHPPTPPPYTPRGLKRPAASVISSFSFGCAANVRKPRDLVLRGHPGRPLKPLHHQRAGGGAGIHRADMFSDRTSTLVLRGFCQGGKSVLTCFHFEGVHFEIYPCLYSPRRTFRRRARNAKLVKARGVHDYRLLSALCVSLFEHCPLLKKWEHEHEKAFETFIKYKVRVPVCGAIMLNTDLDKCVLVKGWSAKSSWSFPKGKINKDELQFNCAAREVCAFADYLGWKEQCRISMGISLKLLLFSALVVD</sequence>
<evidence type="ECO:0000313" key="2">
    <source>
        <dbReference type="EMBL" id="KAG5455407.1"/>
    </source>
</evidence>
<dbReference type="GO" id="GO:0016787">
    <property type="term" value="F:hydrolase activity"/>
    <property type="evidence" value="ECO:0007669"/>
    <property type="project" value="InterPro"/>
</dbReference>
<dbReference type="Gene3D" id="1.10.10.1050">
    <property type="entry name" value="Dcp2, box A domain"/>
    <property type="match status" value="1"/>
</dbReference>
<proteinExistence type="predicted"/>
<dbReference type="OrthoDB" id="18996at2759"/>
<comment type="caution">
    <text evidence="2">The sequence shown here is derived from an EMBL/GenBank/DDBJ whole genome shotgun (WGS) entry which is preliminary data.</text>
</comment>
<feature type="compositionally biased region" description="Basic residues" evidence="1">
    <location>
        <begin position="34"/>
        <end position="47"/>
    </location>
</feature>
<dbReference type="EMBL" id="JAEFCI010013438">
    <property type="protein sequence ID" value="KAG5455407.1"/>
    <property type="molecule type" value="Genomic_DNA"/>
</dbReference>
<dbReference type="GO" id="GO:0000932">
    <property type="term" value="C:P-body"/>
    <property type="evidence" value="ECO:0007669"/>
    <property type="project" value="TreeGrafter"/>
</dbReference>
<name>A0A8H8DEY5_9FUNG</name>
<gene>
    <name evidence="2" type="ORF">BJ554DRAFT_5188</name>
</gene>